<proteinExistence type="predicted"/>
<dbReference type="EMBL" id="JABGBO010000010">
    <property type="protein sequence ID" value="NOL50323.1"/>
    <property type="molecule type" value="Genomic_DNA"/>
</dbReference>
<name>A0A7Y4P608_9BURK</name>
<dbReference type="AlphaFoldDB" id="A0A7Y4P608"/>
<keyword evidence="2" id="KW-1185">Reference proteome</keyword>
<gene>
    <name evidence="1" type="ORF">HKX40_09300</name>
</gene>
<evidence type="ECO:0000313" key="1">
    <source>
        <dbReference type="EMBL" id="NOL50323.1"/>
    </source>
</evidence>
<protein>
    <submittedName>
        <fullName evidence="1">Uncharacterized protein</fullName>
    </submittedName>
</protein>
<evidence type="ECO:0000313" key="2">
    <source>
        <dbReference type="Proteomes" id="UP000541421"/>
    </source>
</evidence>
<dbReference type="Proteomes" id="UP000541421">
    <property type="component" value="Unassembled WGS sequence"/>
</dbReference>
<dbReference type="RefSeq" id="WP_171589302.1">
    <property type="nucleotide sequence ID" value="NZ_JABGBO010000010.1"/>
</dbReference>
<comment type="caution">
    <text evidence="1">The sequence shown here is derived from an EMBL/GenBank/DDBJ whole genome shotgun (WGS) entry which is preliminary data.</text>
</comment>
<reference evidence="1 2" key="1">
    <citation type="submission" date="2020-05" db="EMBL/GenBank/DDBJ databases">
        <authorList>
            <person name="Niu N."/>
        </authorList>
    </citation>
    <scope>NUCLEOTIDE SEQUENCE [LARGE SCALE GENOMIC DNA]</scope>
    <source>
        <strain evidence="1 2">LMG10982</strain>
    </source>
</reference>
<organism evidence="1 2">
    <name type="scientific">Pelistega europaea</name>
    <dbReference type="NCBI Taxonomy" id="106147"/>
    <lineage>
        <taxon>Bacteria</taxon>
        <taxon>Pseudomonadati</taxon>
        <taxon>Pseudomonadota</taxon>
        <taxon>Betaproteobacteria</taxon>
        <taxon>Burkholderiales</taxon>
        <taxon>Alcaligenaceae</taxon>
        <taxon>Pelistega</taxon>
    </lineage>
</organism>
<accession>A0A7Y4P608</accession>
<sequence>MTEPTFKTTFSRHLDDGYLGFEVQTQVNDLQLFVCFYIGHTNFELIPSILPSERFDEGAADIHIGELNTTTDVQEELESILSNMNNGDTAVFFCNSEQEIKSALDFLNFAVDED</sequence>